<dbReference type="Pfam" id="PF03413">
    <property type="entry name" value="PepSY"/>
    <property type="match status" value="1"/>
</dbReference>
<keyword evidence="3" id="KW-1185">Reference proteome</keyword>
<evidence type="ECO:0000259" key="1">
    <source>
        <dbReference type="Pfam" id="PF03413"/>
    </source>
</evidence>
<dbReference type="STRING" id="208439.AJAP_41130"/>
<sequence length="241" mass="25399">MSPKPYLLTKRISADAVPTIVWVRSPALLPLICRSSPIAAESANAVVSSPIWSQPCPFETITPQCHPARRRFELAPGGYARIMKSSLLVIAVALTLAACSTEPPPGPADPGPEAQPVKAIQAAAAAVPGGRVFDVEPANDGWEIKVASGGQEHKIRVSRDGGQVLGDQQTAKPSDDLAKIAQADVDAVKALQAAQQRQPGELDEMEIDRATDGALVWQVGLRDGKGIEHDLDVDAKTGAVR</sequence>
<dbReference type="Proteomes" id="UP000028492">
    <property type="component" value="Chromosome"/>
</dbReference>
<proteinExistence type="predicted"/>
<dbReference type="InterPro" id="IPR025711">
    <property type="entry name" value="PepSY"/>
</dbReference>
<evidence type="ECO:0000313" key="3">
    <source>
        <dbReference type="Proteomes" id="UP000028492"/>
    </source>
</evidence>
<dbReference type="HOGENOM" id="CLU_1149979_0_0_11"/>
<protein>
    <recommendedName>
        <fullName evidence="1">PepSY domain-containing protein</fullName>
    </recommendedName>
</protein>
<dbReference type="Gene3D" id="3.10.450.40">
    <property type="match status" value="1"/>
</dbReference>
<reference evidence="2 3" key="1">
    <citation type="journal article" date="2014" name="J. Biotechnol.">
        <title>Complete genome sequence of the actinobacterium Amycolatopsis japonica MG417-CF17(T) (=DSM 44213T) producing (S,S)-N,N'-ethylenediaminedisuccinic acid.</title>
        <authorList>
            <person name="Stegmann E."/>
            <person name="Albersmeier A."/>
            <person name="Spohn M."/>
            <person name="Gert H."/>
            <person name="Weber T."/>
            <person name="Wohlleben W."/>
            <person name="Kalinowski J."/>
            <person name="Ruckert C."/>
        </authorList>
    </citation>
    <scope>NUCLEOTIDE SEQUENCE [LARGE SCALE GENOMIC DNA]</scope>
    <source>
        <strain evidence="3">MG417-CF17 (DSM 44213)</strain>
    </source>
</reference>
<dbReference type="EMBL" id="CP008953">
    <property type="protein sequence ID" value="AIG81002.1"/>
    <property type="molecule type" value="Genomic_DNA"/>
</dbReference>
<dbReference type="AlphaFoldDB" id="A0A075V3K3"/>
<name>A0A075V3K3_9PSEU</name>
<feature type="domain" description="PepSY" evidence="1">
    <location>
        <begin position="189"/>
        <end position="240"/>
    </location>
</feature>
<organism evidence="2 3">
    <name type="scientific">Amycolatopsis japonica</name>
    <dbReference type="NCBI Taxonomy" id="208439"/>
    <lineage>
        <taxon>Bacteria</taxon>
        <taxon>Bacillati</taxon>
        <taxon>Actinomycetota</taxon>
        <taxon>Actinomycetes</taxon>
        <taxon>Pseudonocardiales</taxon>
        <taxon>Pseudonocardiaceae</taxon>
        <taxon>Amycolatopsis</taxon>
        <taxon>Amycolatopsis japonica group</taxon>
    </lineage>
</organism>
<dbReference type="eggNOG" id="COG3212">
    <property type="taxonomic scope" value="Bacteria"/>
</dbReference>
<gene>
    <name evidence="2" type="ORF">AJAP_41130</name>
</gene>
<dbReference type="KEGG" id="aja:AJAP_41130"/>
<evidence type="ECO:0000313" key="2">
    <source>
        <dbReference type="EMBL" id="AIG81002.1"/>
    </source>
</evidence>
<accession>A0A075V3K3</accession>